<comment type="similarity">
    <text evidence="1">Belongs to the multicopper oxidase family.</text>
</comment>
<dbReference type="GO" id="GO:0006826">
    <property type="term" value="P:iron ion transport"/>
    <property type="evidence" value="ECO:0007669"/>
    <property type="project" value="TreeGrafter"/>
</dbReference>
<dbReference type="GO" id="GO:0005886">
    <property type="term" value="C:plasma membrane"/>
    <property type="evidence" value="ECO:0007669"/>
    <property type="project" value="TreeGrafter"/>
</dbReference>
<dbReference type="InterPro" id="IPR008972">
    <property type="entry name" value="Cupredoxin"/>
</dbReference>
<keyword evidence="2" id="KW-0479">Metal-binding</keyword>
<organism evidence="8 9">
    <name type="scientific">Acanthoscelides obtectus</name>
    <name type="common">Bean weevil</name>
    <name type="synonym">Bruchus obtectus</name>
    <dbReference type="NCBI Taxonomy" id="200917"/>
    <lineage>
        <taxon>Eukaryota</taxon>
        <taxon>Metazoa</taxon>
        <taxon>Ecdysozoa</taxon>
        <taxon>Arthropoda</taxon>
        <taxon>Hexapoda</taxon>
        <taxon>Insecta</taxon>
        <taxon>Pterygota</taxon>
        <taxon>Neoptera</taxon>
        <taxon>Endopterygota</taxon>
        <taxon>Coleoptera</taxon>
        <taxon>Polyphaga</taxon>
        <taxon>Cucujiformia</taxon>
        <taxon>Chrysomeloidea</taxon>
        <taxon>Chrysomelidae</taxon>
        <taxon>Bruchinae</taxon>
        <taxon>Bruchini</taxon>
        <taxon>Acanthoscelides</taxon>
    </lineage>
</organism>
<keyword evidence="3" id="KW-0560">Oxidoreductase</keyword>
<evidence type="ECO:0000256" key="4">
    <source>
        <dbReference type="SAM" id="SignalP"/>
    </source>
</evidence>
<feature type="domain" description="Plastocyanin-like" evidence="5">
    <location>
        <begin position="204"/>
        <end position="355"/>
    </location>
</feature>
<sequence>MVQSRFSLLVLLTFLCIARSQDFTAQLLKPGHECVRECKEGESPMFCHYKFTVELYQTLGAPCDLCHPDDKFTSKCPCILADGFERTLLAVNKMLPAPSIQVCAGDRIVVDVTNAMEGYDTTLHWHGLRQKNTQYFDGVPMITQCPISAGQTFRYQMITNEGTYFYHTHSGLQKFDGIEGSVIARLPRSQDGAAHLFDYDLPEHVVFVNDWMHTHIESKFPGLRTRSTAQQPTSILINGKGRWTDLSAGNTTTTPLEVFNVKKGYRYRFRMINSMTSACTLGMRVIGHNLTVITTDGELVRPQVVDAIHSSAGERYDFILHADQEAGEYWIQFWATGLCLDDQIQQLAILKYEGSDSTKLAVVPTYQEALNHTGLALNYPLTTCGHDTTHGLCLAHLRSGYEIDDKELLKEKPDVKLYLNYTLMSYAAEELFQNDSHRTYAVFGGTQYVQAFVNGYSFKFPPSPLLSQYQDAKHSICPTDGSNPPGCSGNCSCTNVFNVPLNSVVEIVMIDGVDLADVHSFHLHGYTFKVVGMGTPADLNVTACNSNNIREFDEAGKLKRNLIDPPGKDTVTVPDKGYAIFRFRADNPGFWLFHCHFDVHMHIGMAAVLQVGDWWDVPAVPYGFPRCGSYVPDINIALLQSAPKTE</sequence>
<evidence type="ECO:0000313" key="9">
    <source>
        <dbReference type="Proteomes" id="UP001152888"/>
    </source>
</evidence>
<evidence type="ECO:0008006" key="10">
    <source>
        <dbReference type="Google" id="ProtNLM"/>
    </source>
</evidence>
<dbReference type="AlphaFoldDB" id="A0A9P0MHF9"/>
<dbReference type="CDD" id="cd13884">
    <property type="entry name" value="CuRO_2_tcLCC_insect_like"/>
    <property type="match status" value="1"/>
</dbReference>
<evidence type="ECO:0000256" key="3">
    <source>
        <dbReference type="ARBA" id="ARBA00023002"/>
    </source>
</evidence>
<dbReference type="GO" id="GO:0016491">
    <property type="term" value="F:oxidoreductase activity"/>
    <property type="evidence" value="ECO:0007669"/>
    <property type="project" value="UniProtKB-KW"/>
</dbReference>
<dbReference type="Proteomes" id="UP001152888">
    <property type="component" value="Unassembled WGS sequence"/>
</dbReference>
<dbReference type="Pfam" id="PF07732">
    <property type="entry name" value="Cu-oxidase_3"/>
    <property type="match status" value="1"/>
</dbReference>
<dbReference type="OrthoDB" id="2121828at2759"/>
<evidence type="ECO:0000259" key="5">
    <source>
        <dbReference type="Pfam" id="PF00394"/>
    </source>
</evidence>
<feature type="signal peptide" evidence="4">
    <location>
        <begin position="1"/>
        <end position="20"/>
    </location>
</feature>
<dbReference type="InterPro" id="IPR002355">
    <property type="entry name" value="Cu_oxidase_Cu_BS"/>
</dbReference>
<keyword evidence="9" id="KW-1185">Reference proteome</keyword>
<evidence type="ECO:0000313" key="8">
    <source>
        <dbReference type="EMBL" id="CAH2012636.1"/>
    </source>
</evidence>
<dbReference type="EMBL" id="CAKOFQ010008200">
    <property type="protein sequence ID" value="CAH2012636.1"/>
    <property type="molecule type" value="Genomic_DNA"/>
</dbReference>
<dbReference type="InterPro" id="IPR011707">
    <property type="entry name" value="Cu-oxidase-like_N"/>
</dbReference>
<feature type="domain" description="Plastocyanin-like" evidence="6">
    <location>
        <begin position="487"/>
        <end position="612"/>
    </location>
</feature>
<dbReference type="FunFam" id="2.60.40.420:FF:000045">
    <property type="entry name" value="Laccase 2"/>
    <property type="match status" value="1"/>
</dbReference>
<evidence type="ECO:0000256" key="1">
    <source>
        <dbReference type="ARBA" id="ARBA00010609"/>
    </source>
</evidence>
<dbReference type="Pfam" id="PF00394">
    <property type="entry name" value="Cu-oxidase"/>
    <property type="match status" value="1"/>
</dbReference>
<keyword evidence="4" id="KW-0732">Signal</keyword>
<dbReference type="CDD" id="cd13858">
    <property type="entry name" value="CuRO_1_tcLCC2_insect_like"/>
    <property type="match status" value="1"/>
</dbReference>
<feature type="domain" description="Plastocyanin-like" evidence="7">
    <location>
        <begin position="81"/>
        <end position="184"/>
    </location>
</feature>
<dbReference type="PROSITE" id="PS00079">
    <property type="entry name" value="MULTICOPPER_OXIDASE1"/>
    <property type="match status" value="1"/>
</dbReference>
<feature type="chain" id="PRO_5040124665" description="Laccase" evidence="4">
    <location>
        <begin position="21"/>
        <end position="646"/>
    </location>
</feature>
<comment type="caution">
    <text evidence="8">The sequence shown here is derived from an EMBL/GenBank/DDBJ whole genome shotgun (WGS) entry which is preliminary data.</text>
</comment>
<dbReference type="Gene3D" id="2.60.40.420">
    <property type="entry name" value="Cupredoxins - blue copper proteins"/>
    <property type="match status" value="3"/>
</dbReference>
<proteinExistence type="inferred from homology"/>
<evidence type="ECO:0000259" key="6">
    <source>
        <dbReference type="Pfam" id="PF07731"/>
    </source>
</evidence>
<dbReference type="PANTHER" id="PTHR11709">
    <property type="entry name" value="MULTI-COPPER OXIDASE"/>
    <property type="match status" value="1"/>
</dbReference>
<gene>
    <name evidence="8" type="ORF">ACAOBT_LOCUS32933</name>
</gene>
<dbReference type="InterPro" id="IPR001117">
    <property type="entry name" value="Cu-oxidase_2nd"/>
</dbReference>
<protein>
    <recommendedName>
        <fullName evidence="10">Laccase</fullName>
    </recommendedName>
</protein>
<dbReference type="Pfam" id="PF07731">
    <property type="entry name" value="Cu-oxidase_2"/>
    <property type="match status" value="1"/>
</dbReference>
<dbReference type="CDD" id="cd13905">
    <property type="entry name" value="CuRO_3_tcLLC2_insect_like"/>
    <property type="match status" value="1"/>
</dbReference>
<dbReference type="SUPFAM" id="SSF49503">
    <property type="entry name" value="Cupredoxins"/>
    <property type="match status" value="3"/>
</dbReference>
<dbReference type="FunFam" id="2.60.40.420:FF:000031">
    <property type="entry name" value="Laccase-2 isoform A"/>
    <property type="match status" value="1"/>
</dbReference>
<evidence type="ECO:0000256" key="2">
    <source>
        <dbReference type="ARBA" id="ARBA00022723"/>
    </source>
</evidence>
<dbReference type="GO" id="GO:0005507">
    <property type="term" value="F:copper ion binding"/>
    <property type="evidence" value="ECO:0007669"/>
    <property type="project" value="InterPro"/>
</dbReference>
<name>A0A9P0MHF9_ACAOB</name>
<dbReference type="InterPro" id="IPR033138">
    <property type="entry name" value="Cu_oxidase_CS"/>
</dbReference>
<evidence type="ECO:0000259" key="7">
    <source>
        <dbReference type="Pfam" id="PF07732"/>
    </source>
</evidence>
<dbReference type="PROSITE" id="PS00080">
    <property type="entry name" value="MULTICOPPER_OXIDASE2"/>
    <property type="match status" value="1"/>
</dbReference>
<dbReference type="InterPro" id="IPR011706">
    <property type="entry name" value="Cu-oxidase_C"/>
</dbReference>
<accession>A0A9P0MHF9</accession>
<reference evidence="8" key="1">
    <citation type="submission" date="2022-03" db="EMBL/GenBank/DDBJ databases">
        <authorList>
            <person name="Sayadi A."/>
        </authorList>
    </citation>
    <scope>NUCLEOTIDE SEQUENCE</scope>
</reference>
<dbReference type="InterPro" id="IPR045087">
    <property type="entry name" value="Cu-oxidase_fam"/>
</dbReference>
<dbReference type="PANTHER" id="PTHR11709:SF232">
    <property type="entry name" value="STRAW, ISOFORM G"/>
    <property type="match status" value="1"/>
</dbReference>